<feature type="region of interest" description="Disordered" evidence="1">
    <location>
        <begin position="105"/>
        <end position="125"/>
    </location>
</feature>
<evidence type="ECO:0000313" key="4">
    <source>
        <dbReference type="Proteomes" id="UP000664277"/>
    </source>
</evidence>
<sequence length="125" mass="13946">MCRLLLLLCLLLSTSPTVLAEESLEVTQEASRETSRETSCCAENRSLLKAEVADDSPVLSFFIWRRQFARPVFCSVILCNSSCRDFEDGCFLDGFKVLPTKKGGCCQSPDTSPDKKELSLARDRN</sequence>
<protein>
    <recommendedName>
        <fullName evidence="5">Secreted protein</fullName>
    </recommendedName>
</protein>
<evidence type="ECO:0000256" key="1">
    <source>
        <dbReference type="SAM" id="MobiDB-lite"/>
    </source>
</evidence>
<feature type="compositionally biased region" description="Basic and acidic residues" evidence="1">
    <location>
        <begin position="112"/>
        <end position="125"/>
    </location>
</feature>
<dbReference type="AlphaFoldDB" id="A0A8J7PC12"/>
<evidence type="ECO:0000313" key="3">
    <source>
        <dbReference type="EMBL" id="MBN8660086.1"/>
    </source>
</evidence>
<organism evidence="3 4">
    <name type="scientific">Candidatus Obscuribacter phosphatis</name>
    <dbReference type="NCBI Taxonomy" id="1906157"/>
    <lineage>
        <taxon>Bacteria</taxon>
        <taxon>Bacillati</taxon>
        <taxon>Candidatus Melainabacteria</taxon>
        <taxon>Candidatus Obscuribacterales</taxon>
        <taxon>Candidatus Obscuribacteraceae</taxon>
        <taxon>Candidatus Obscuribacter</taxon>
    </lineage>
</organism>
<comment type="caution">
    <text evidence="3">The sequence shown here is derived from an EMBL/GenBank/DDBJ whole genome shotgun (WGS) entry which is preliminary data.</text>
</comment>
<name>A0A8J7PC12_9BACT</name>
<evidence type="ECO:0008006" key="5">
    <source>
        <dbReference type="Google" id="ProtNLM"/>
    </source>
</evidence>
<accession>A0A8J7PC12</accession>
<feature type="chain" id="PRO_5035195368" description="Secreted protein" evidence="2">
    <location>
        <begin position="21"/>
        <end position="125"/>
    </location>
</feature>
<dbReference type="EMBL" id="JAFLCK010000007">
    <property type="protein sequence ID" value="MBN8660086.1"/>
    <property type="molecule type" value="Genomic_DNA"/>
</dbReference>
<proteinExistence type="predicted"/>
<evidence type="ECO:0000256" key="2">
    <source>
        <dbReference type="SAM" id="SignalP"/>
    </source>
</evidence>
<reference evidence="3" key="1">
    <citation type="submission" date="2021-02" db="EMBL/GenBank/DDBJ databases">
        <title>Genome-Resolved Metagenomics of a Microbial Community Performing Photosynthetic Biological Nutrient Removal.</title>
        <authorList>
            <person name="Mcdaniel E.A."/>
        </authorList>
    </citation>
    <scope>NUCLEOTIDE SEQUENCE</scope>
    <source>
        <strain evidence="3">UWPOB_OBS1</strain>
    </source>
</reference>
<gene>
    <name evidence="3" type="ORF">J0M35_06955</name>
</gene>
<feature type="signal peptide" evidence="2">
    <location>
        <begin position="1"/>
        <end position="20"/>
    </location>
</feature>
<keyword evidence="2" id="KW-0732">Signal</keyword>
<dbReference type="Proteomes" id="UP000664277">
    <property type="component" value="Unassembled WGS sequence"/>
</dbReference>